<dbReference type="OrthoDB" id="122866at2759"/>
<accession>A0A8T1V7L6</accession>
<protein>
    <recommendedName>
        <fullName evidence="5">Transmembrane protein</fullName>
    </recommendedName>
</protein>
<feature type="transmembrane region" description="Helical" evidence="2">
    <location>
        <begin position="183"/>
        <end position="204"/>
    </location>
</feature>
<keyword evidence="4" id="KW-1185">Reference proteome</keyword>
<keyword evidence="2" id="KW-1133">Transmembrane helix</keyword>
<feature type="region of interest" description="Disordered" evidence="1">
    <location>
        <begin position="224"/>
        <end position="250"/>
    </location>
</feature>
<gene>
    <name evidence="3" type="ORF">PHYPSEUDO_000613</name>
</gene>
<evidence type="ECO:0000313" key="3">
    <source>
        <dbReference type="EMBL" id="KAG7375564.1"/>
    </source>
</evidence>
<dbReference type="EMBL" id="JAGDFM010001069">
    <property type="protein sequence ID" value="KAG7375564.1"/>
    <property type="molecule type" value="Genomic_DNA"/>
</dbReference>
<keyword evidence="2" id="KW-0472">Membrane</keyword>
<dbReference type="AlphaFoldDB" id="A0A8T1V7L6"/>
<evidence type="ECO:0008006" key="5">
    <source>
        <dbReference type="Google" id="ProtNLM"/>
    </source>
</evidence>
<evidence type="ECO:0000256" key="1">
    <source>
        <dbReference type="SAM" id="MobiDB-lite"/>
    </source>
</evidence>
<keyword evidence="2" id="KW-0812">Transmembrane</keyword>
<organism evidence="3 4">
    <name type="scientific">Phytophthora pseudosyringae</name>
    <dbReference type="NCBI Taxonomy" id="221518"/>
    <lineage>
        <taxon>Eukaryota</taxon>
        <taxon>Sar</taxon>
        <taxon>Stramenopiles</taxon>
        <taxon>Oomycota</taxon>
        <taxon>Peronosporomycetes</taxon>
        <taxon>Peronosporales</taxon>
        <taxon>Peronosporaceae</taxon>
        <taxon>Phytophthora</taxon>
    </lineage>
</organism>
<feature type="transmembrane region" description="Helical" evidence="2">
    <location>
        <begin position="28"/>
        <end position="44"/>
    </location>
</feature>
<name>A0A8T1V7L6_9STRA</name>
<sequence>MSSVVLAWLVVLSAAVLTLEIQRRLLLARVLGALVMLLAWGFLLSPELQLKAACCAVVYHGLAEGLRQWQRSFPCVFERRKDRKVVLWLLFWARVFIWGATLGGIAVFAMLTRSRGATKLSPSYWREAAALAFYYEVVEVLVMLYFADEELPYVWHKRVGHWLGSLLVGFLESSGRLDAVLRGPLLAGMSPLALVGVLLMVMWLSIEIPWDRIAEASSPSLVEEEEYDKAEQSEQRRVEERFASSFSSRASHRRGLFVDTNRDKDFYFQP</sequence>
<evidence type="ECO:0000256" key="2">
    <source>
        <dbReference type="SAM" id="Phobius"/>
    </source>
</evidence>
<evidence type="ECO:0000313" key="4">
    <source>
        <dbReference type="Proteomes" id="UP000694044"/>
    </source>
</evidence>
<feature type="transmembrane region" description="Helical" evidence="2">
    <location>
        <begin position="128"/>
        <end position="147"/>
    </location>
</feature>
<feature type="transmembrane region" description="Helical" evidence="2">
    <location>
        <begin position="85"/>
        <end position="108"/>
    </location>
</feature>
<feature type="compositionally biased region" description="Basic and acidic residues" evidence="1">
    <location>
        <begin position="229"/>
        <end position="242"/>
    </location>
</feature>
<comment type="caution">
    <text evidence="3">The sequence shown here is derived from an EMBL/GenBank/DDBJ whole genome shotgun (WGS) entry which is preliminary data.</text>
</comment>
<reference evidence="3" key="1">
    <citation type="submission" date="2021-02" db="EMBL/GenBank/DDBJ databases">
        <authorList>
            <person name="Palmer J.M."/>
        </authorList>
    </citation>
    <scope>NUCLEOTIDE SEQUENCE</scope>
    <source>
        <strain evidence="3">SCRP734</strain>
    </source>
</reference>
<proteinExistence type="predicted"/>
<dbReference type="Proteomes" id="UP000694044">
    <property type="component" value="Unassembled WGS sequence"/>
</dbReference>